<evidence type="ECO:0000256" key="14">
    <source>
        <dbReference type="SAM" id="SignalP"/>
    </source>
</evidence>
<dbReference type="Proteomes" id="UP000823749">
    <property type="component" value="Chromosome 12"/>
</dbReference>
<dbReference type="CDD" id="cd04278">
    <property type="entry name" value="ZnMc_MMP"/>
    <property type="match status" value="1"/>
</dbReference>
<feature type="binding site" evidence="11">
    <location>
        <position position="252"/>
    </location>
    <ligand>
        <name>Ca(2+)</name>
        <dbReference type="ChEBI" id="CHEBI:29108"/>
        <label>3</label>
    </ligand>
</feature>
<accession>A0AAV6I6T3</accession>
<dbReference type="GO" id="GO:0030198">
    <property type="term" value="P:extracellular matrix organization"/>
    <property type="evidence" value="ECO:0007669"/>
    <property type="project" value="TreeGrafter"/>
</dbReference>
<feature type="active site" evidence="10">
    <location>
        <position position="278"/>
    </location>
</feature>
<reference evidence="16" key="1">
    <citation type="submission" date="2020-08" db="EMBL/GenBank/DDBJ databases">
        <title>Plant Genome Project.</title>
        <authorList>
            <person name="Zhang R.-G."/>
        </authorList>
    </citation>
    <scope>NUCLEOTIDE SEQUENCE</scope>
    <source>
        <strain evidence="16">WSP0</strain>
        <tissue evidence="16">Leaf</tissue>
    </source>
</reference>
<evidence type="ECO:0000256" key="12">
    <source>
        <dbReference type="PIRSR" id="PIRSR621190-5"/>
    </source>
</evidence>
<feature type="short sequence motif" description="Cysteine switch" evidence="12">
    <location>
        <begin position="120"/>
        <end position="150"/>
    </location>
</feature>
<dbReference type="PANTHER" id="PTHR10201:SF272">
    <property type="entry name" value="METALLOENDOPROTEINASE 5-MMP"/>
    <property type="match status" value="1"/>
</dbReference>
<feature type="domain" description="Peptidase metallopeptidase" evidence="15">
    <location>
        <begin position="158"/>
        <end position="322"/>
    </location>
</feature>
<evidence type="ECO:0000256" key="10">
    <source>
        <dbReference type="PIRSR" id="PIRSR621190-1"/>
    </source>
</evidence>
<keyword evidence="6 11" id="KW-0862">Zinc</keyword>
<keyword evidence="2" id="KW-0645">Protease</keyword>
<keyword evidence="9" id="KW-0325">Glycoprotein</keyword>
<dbReference type="InterPro" id="IPR024079">
    <property type="entry name" value="MetalloPept_cat_dom_sf"/>
</dbReference>
<keyword evidence="17" id="KW-1185">Reference proteome</keyword>
<evidence type="ECO:0000256" key="1">
    <source>
        <dbReference type="ARBA" id="ARBA00009614"/>
    </source>
</evidence>
<dbReference type="InterPro" id="IPR001818">
    <property type="entry name" value="Pept_M10_metallopeptidase"/>
</dbReference>
<feature type="binding site" evidence="11">
    <location>
        <position position="247"/>
    </location>
    <ligand>
        <name>Zn(2+)</name>
        <dbReference type="ChEBI" id="CHEBI:29105"/>
        <label>1</label>
    </ligand>
</feature>
<organism evidence="16 17">
    <name type="scientific">Rhododendron griersonianum</name>
    <dbReference type="NCBI Taxonomy" id="479676"/>
    <lineage>
        <taxon>Eukaryota</taxon>
        <taxon>Viridiplantae</taxon>
        <taxon>Streptophyta</taxon>
        <taxon>Embryophyta</taxon>
        <taxon>Tracheophyta</taxon>
        <taxon>Spermatophyta</taxon>
        <taxon>Magnoliopsida</taxon>
        <taxon>eudicotyledons</taxon>
        <taxon>Gunneridae</taxon>
        <taxon>Pentapetalae</taxon>
        <taxon>asterids</taxon>
        <taxon>Ericales</taxon>
        <taxon>Ericaceae</taxon>
        <taxon>Ericoideae</taxon>
        <taxon>Rhodoreae</taxon>
        <taxon>Rhododendron</taxon>
    </lineage>
</organism>
<sequence>MNSHLFISVIFASILANSVSALAHFFRNSSSIPPSLIPTTPDGKWDAFKNLTGCHAGQNVDGLANLKNYLHYFGYIDKNNNFTDEFDDNLKSAIKTYQLNFNLNTTGELDGQTLEQIVRPRCGVADIVNGTTSMNSGKKTTSSGIHIHAVNHYSFFPGTPRWPAGKTDLTYAFLPANNVSDSVRAVFSRAFQKWSAVIPLTFTETSAYGVADIRIGFYSGDHNDGEPFDGVLGTLAHAFSPPTGILHLDGDENWVVEGDVAASSVVSAVDLESVAVHELGHVLGLGHSSEREAIMYPTISTGTSKVDLAGDDVEGIQVLYGSNPNYNGSATSTTTTTTTQERDTNGGGARYGGQLWLFLAVGMGLFTL</sequence>
<feature type="binding site" evidence="11">
    <location>
        <position position="229"/>
    </location>
    <ligand>
        <name>Ca(2+)</name>
        <dbReference type="ChEBI" id="CHEBI:29108"/>
        <label>3</label>
    </ligand>
</feature>
<keyword evidence="3 11" id="KW-0479">Metal-binding</keyword>
<dbReference type="SUPFAM" id="SSF47090">
    <property type="entry name" value="PGBD-like"/>
    <property type="match status" value="1"/>
</dbReference>
<keyword evidence="8" id="KW-0865">Zymogen</keyword>
<dbReference type="InterPro" id="IPR006026">
    <property type="entry name" value="Peptidase_Metallo"/>
</dbReference>
<evidence type="ECO:0000256" key="2">
    <source>
        <dbReference type="ARBA" id="ARBA00022670"/>
    </source>
</evidence>
<evidence type="ECO:0000256" key="13">
    <source>
        <dbReference type="SAM" id="MobiDB-lite"/>
    </source>
</evidence>
<feature type="region of interest" description="Disordered" evidence="13">
    <location>
        <begin position="327"/>
        <end position="347"/>
    </location>
</feature>
<evidence type="ECO:0000256" key="9">
    <source>
        <dbReference type="ARBA" id="ARBA00023180"/>
    </source>
</evidence>
<dbReference type="PANTHER" id="PTHR10201">
    <property type="entry name" value="MATRIX METALLOPROTEINASE"/>
    <property type="match status" value="1"/>
</dbReference>
<comment type="cofactor">
    <cofactor evidence="11">
        <name>Zn(2+)</name>
        <dbReference type="ChEBI" id="CHEBI:29105"/>
    </cofactor>
    <text evidence="11">Binds 2 Zn(2+) ions per subunit.</text>
</comment>
<dbReference type="PRINTS" id="PR00138">
    <property type="entry name" value="MATRIXIN"/>
</dbReference>
<feature type="binding site" evidence="11">
    <location>
        <position position="222"/>
    </location>
    <ligand>
        <name>Zn(2+)</name>
        <dbReference type="ChEBI" id="CHEBI:29105"/>
        <label>1</label>
    </ligand>
</feature>
<gene>
    <name evidence="16" type="ORF">RHGRI_034483</name>
</gene>
<feature type="binding site" evidence="11">
    <location>
        <position position="287"/>
    </location>
    <ligand>
        <name>Zn(2+)</name>
        <dbReference type="ChEBI" id="CHEBI:29105"/>
        <label>2</label>
        <note>catalytic</note>
    </ligand>
</feature>
<dbReference type="Pfam" id="PF01471">
    <property type="entry name" value="PG_binding_1"/>
    <property type="match status" value="1"/>
</dbReference>
<dbReference type="InterPro" id="IPR033739">
    <property type="entry name" value="M10A_MMP"/>
</dbReference>
<evidence type="ECO:0000256" key="11">
    <source>
        <dbReference type="PIRSR" id="PIRSR621190-2"/>
    </source>
</evidence>
<feature type="binding site" evidence="11">
    <location>
        <position position="295"/>
    </location>
    <ligand>
        <name>Zn(2+)</name>
        <dbReference type="ChEBI" id="CHEBI:29105"/>
        <label>2</label>
        <note>catalytic</note>
    </ligand>
</feature>
<feature type="binding site" evidence="11">
    <location>
        <position position="237"/>
    </location>
    <ligand>
        <name>Zn(2+)</name>
        <dbReference type="ChEBI" id="CHEBI:29105"/>
        <label>1</label>
    </ligand>
</feature>
<keyword evidence="4 14" id="KW-0732">Signal</keyword>
<dbReference type="InterPro" id="IPR002477">
    <property type="entry name" value="Peptidoglycan-bd-like"/>
</dbReference>
<dbReference type="InterPro" id="IPR021190">
    <property type="entry name" value="Pept_M10A"/>
</dbReference>
<dbReference type="Pfam" id="PF00413">
    <property type="entry name" value="Peptidase_M10"/>
    <property type="match status" value="1"/>
</dbReference>
<evidence type="ECO:0000313" key="16">
    <source>
        <dbReference type="EMBL" id="KAG5522315.1"/>
    </source>
</evidence>
<dbReference type="GO" id="GO:0008270">
    <property type="term" value="F:zinc ion binding"/>
    <property type="evidence" value="ECO:0007669"/>
    <property type="project" value="InterPro"/>
</dbReference>
<evidence type="ECO:0000256" key="5">
    <source>
        <dbReference type="ARBA" id="ARBA00022801"/>
    </source>
</evidence>
<dbReference type="FunFam" id="3.40.390.10:FF:000018">
    <property type="entry name" value="Metalloendoproteinase 1"/>
    <property type="match status" value="1"/>
</dbReference>
<evidence type="ECO:0000313" key="17">
    <source>
        <dbReference type="Proteomes" id="UP000823749"/>
    </source>
</evidence>
<dbReference type="SUPFAM" id="SSF55486">
    <property type="entry name" value="Metalloproteases ('zincins'), catalytic domain"/>
    <property type="match status" value="1"/>
</dbReference>
<dbReference type="GO" id="GO:0030574">
    <property type="term" value="P:collagen catabolic process"/>
    <property type="evidence" value="ECO:0007669"/>
    <property type="project" value="TreeGrafter"/>
</dbReference>
<dbReference type="EMBL" id="JACTNZ010000012">
    <property type="protein sequence ID" value="KAG5522315.1"/>
    <property type="molecule type" value="Genomic_DNA"/>
</dbReference>
<evidence type="ECO:0000256" key="8">
    <source>
        <dbReference type="ARBA" id="ARBA00023145"/>
    </source>
</evidence>
<comment type="cofactor">
    <cofactor evidence="11">
        <name>Ca(2+)</name>
        <dbReference type="ChEBI" id="CHEBI:29108"/>
    </cofactor>
    <text evidence="11">Can bind about 5 Ca(2+) ions per subunit.</text>
</comment>
<evidence type="ECO:0000256" key="3">
    <source>
        <dbReference type="ARBA" id="ARBA00022723"/>
    </source>
</evidence>
<comment type="similarity">
    <text evidence="1">Belongs to the peptidase M10A family. Matrix metalloproteinases (MMPs) subfamily.</text>
</comment>
<dbReference type="GO" id="GO:0031012">
    <property type="term" value="C:extracellular matrix"/>
    <property type="evidence" value="ECO:0007669"/>
    <property type="project" value="InterPro"/>
</dbReference>
<feature type="signal peptide" evidence="14">
    <location>
        <begin position="1"/>
        <end position="21"/>
    </location>
</feature>
<dbReference type="GO" id="GO:0004222">
    <property type="term" value="F:metalloendopeptidase activity"/>
    <property type="evidence" value="ECO:0007669"/>
    <property type="project" value="InterPro"/>
</dbReference>
<keyword evidence="7" id="KW-0482">Metalloprotease</keyword>
<evidence type="ECO:0000256" key="4">
    <source>
        <dbReference type="ARBA" id="ARBA00022729"/>
    </source>
</evidence>
<dbReference type="Gene3D" id="3.40.390.10">
    <property type="entry name" value="Collagenase (Catalytic Domain)"/>
    <property type="match status" value="1"/>
</dbReference>
<comment type="caution">
    <text evidence="16">The sequence shown here is derived from an EMBL/GenBank/DDBJ whole genome shotgun (WGS) entry which is preliminary data.</text>
</comment>
<feature type="binding site" evidence="11">
    <location>
        <position position="281"/>
    </location>
    <ligand>
        <name>Zn(2+)</name>
        <dbReference type="ChEBI" id="CHEBI:29105"/>
        <label>2</label>
        <note>catalytic</note>
    </ligand>
</feature>
<feature type="binding site" evidence="11">
    <location>
        <position position="224"/>
    </location>
    <ligand>
        <name>Zn(2+)</name>
        <dbReference type="ChEBI" id="CHEBI:29105"/>
        <label>1</label>
    </ligand>
</feature>
<evidence type="ECO:0000259" key="15">
    <source>
        <dbReference type="SMART" id="SM00235"/>
    </source>
</evidence>
<feature type="binding site" evidence="11">
    <location>
        <position position="252"/>
    </location>
    <ligand>
        <name>Ca(2+)</name>
        <dbReference type="ChEBI" id="CHEBI:29108"/>
        <label>1</label>
    </ligand>
</feature>
<feature type="binding site" evidence="11">
    <location>
        <position position="230"/>
    </location>
    <ligand>
        <name>Ca(2+)</name>
        <dbReference type="ChEBI" id="CHEBI:29108"/>
        <label>3</label>
    </ligand>
</feature>
<dbReference type="GO" id="GO:0006508">
    <property type="term" value="P:proteolysis"/>
    <property type="evidence" value="ECO:0007669"/>
    <property type="project" value="UniProtKB-KW"/>
</dbReference>
<feature type="binding site" evidence="11">
    <location>
        <position position="249"/>
    </location>
    <ligand>
        <name>Ca(2+)</name>
        <dbReference type="ChEBI" id="CHEBI:29108"/>
        <label>3</label>
    </ligand>
</feature>
<dbReference type="SMART" id="SM00235">
    <property type="entry name" value="ZnMc"/>
    <property type="match status" value="1"/>
</dbReference>
<proteinExistence type="inferred from homology"/>
<dbReference type="InterPro" id="IPR036365">
    <property type="entry name" value="PGBD-like_sf"/>
</dbReference>
<feature type="binding site" description="in inhibited form" evidence="11">
    <location>
        <position position="122"/>
    </location>
    <ligand>
        <name>Zn(2+)</name>
        <dbReference type="ChEBI" id="CHEBI:29105"/>
        <label>2</label>
        <note>catalytic</note>
    </ligand>
</feature>
<keyword evidence="5" id="KW-0378">Hydrolase</keyword>
<feature type="binding site" evidence="11">
    <location>
        <position position="212"/>
    </location>
    <ligand>
        <name>Ca(2+)</name>
        <dbReference type="ChEBI" id="CHEBI:29108"/>
        <label>2</label>
    </ligand>
</feature>
<protein>
    <recommendedName>
        <fullName evidence="15">Peptidase metallopeptidase domain-containing protein</fullName>
    </recommendedName>
</protein>
<evidence type="ECO:0000256" key="6">
    <source>
        <dbReference type="ARBA" id="ARBA00022833"/>
    </source>
</evidence>
<feature type="binding site" evidence="11">
    <location>
        <position position="277"/>
    </location>
    <ligand>
        <name>Zn(2+)</name>
        <dbReference type="ChEBI" id="CHEBI:29105"/>
        <label>2</label>
        <note>catalytic</note>
    </ligand>
</feature>
<feature type="chain" id="PRO_5043428508" description="Peptidase metallopeptidase domain-containing protein" evidence="14">
    <location>
        <begin position="22"/>
        <end position="368"/>
    </location>
</feature>
<evidence type="ECO:0000256" key="7">
    <source>
        <dbReference type="ARBA" id="ARBA00023049"/>
    </source>
</evidence>
<keyword evidence="11" id="KW-0106">Calcium</keyword>
<name>A0AAV6I6T3_9ERIC</name>
<dbReference type="AlphaFoldDB" id="A0AAV6I6T3"/>